<feature type="transmembrane region" description="Helical" evidence="1">
    <location>
        <begin position="20"/>
        <end position="40"/>
    </location>
</feature>
<accession>A0A2P6R1H6</accession>
<reference evidence="2 3" key="1">
    <citation type="journal article" date="2018" name="Nat. Genet.">
        <title>The Rosa genome provides new insights in the design of modern roses.</title>
        <authorList>
            <person name="Bendahmane M."/>
        </authorList>
    </citation>
    <scope>NUCLEOTIDE SEQUENCE [LARGE SCALE GENOMIC DNA]</scope>
    <source>
        <strain evidence="3">cv. Old Blush</strain>
    </source>
</reference>
<keyword evidence="3" id="KW-1185">Reference proteome</keyword>
<protein>
    <recommendedName>
        <fullName evidence="4">Transmembrane protein</fullName>
    </recommendedName>
</protein>
<dbReference type="OMA" id="CAQGMPR"/>
<keyword evidence="1" id="KW-1133">Transmembrane helix</keyword>
<organism evidence="2 3">
    <name type="scientific">Rosa chinensis</name>
    <name type="common">China rose</name>
    <dbReference type="NCBI Taxonomy" id="74649"/>
    <lineage>
        <taxon>Eukaryota</taxon>
        <taxon>Viridiplantae</taxon>
        <taxon>Streptophyta</taxon>
        <taxon>Embryophyta</taxon>
        <taxon>Tracheophyta</taxon>
        <taxon>Spermatophyta</taxon>
        <taxon>Magnoliopsida</taxon>
        <taxon>eudicotyledons</taxon>
        <taxon>Gunneridae</taxon>
        <taxon>Pentapetalae</taxon>
        <taxon>rosids</taxon>
        <taxon>fabids</taxon>
        <taxon>Rosales</taxon>
        <taxon>Rosaceae</taxon>
        <taxon>Rosoideae</taxon>
        <taxon>Rosoideae incertae sedis</taxon>
        <taxon>Rosa</taxon>
    </lineage>
</organism>
<name>A0A2P6R1H6_ROSCH</name>
<keyword evidence="1" id="KW-0812">Transmembrane</keyword>
<dbReference type="EMBL" id="PDCK01000042">
    <property type="protein sequence ID" value="PRQ40287.1"/>
    <property type="molecule type" value="Genomic_DNA"/>
</dbReference>
<keyword evidence="1" id="KW-0472">Membrane</keyword>
<dbReference type="PANTHER" id="PTHR37199">
    <property type="entry name" value="TRANSMEMBRANE PROTEIN"/>
    <property type="match status" value="1"/>
</dbReference>
<sequence>MARILKDLASGSGESLSSAVYLFWAALVTLVLVSTIIFSCSDGMPKDEKTSTTHTDTYGTACAAGGCGGACGA</sequence>
<evidence type="ECO:0000256" key="1">
    <source>
        <dbReference type="SAM" id="Phobius"/>
    </source>
</evidence>
<comment type="caution">
    <text evidence="2">The sequence shown here is derived from an EMBL/GenBank/DDBJ whole genome shotgun (WGS) entry which is preliminary data.</text>
</comment>
<dbReference type="PANTHER" id="PTHR37199:SF5">
    <property type="entry name" value="TRANSMEMBRANE PROTEIN"/>
    <property type="match status" value="1"/>
</dbReference>
<dbReference type="Proteomes" id="UP000238479">
    <property type="component" value="Chromosome 4"/>
</dbReference>
<proteinExistence type="predicted"/>
<gene>
    <name evidence="2" type="ORF">RchiOBHm_Chr4g0434421</name>
</gene>
<evidence type="ECO:0000313" key="3">
    <source>
        <dbReference type="Proteomes" id="UP000238479"/>
    </source>
</evidence>
<evidence type="ECO:0000313" key="2">
    <source>
        <dbReference type="EMBL" id="PRQ40287.1"/>
    </source>
</evidence>
<dbReference type="Gramene" id="PRQ40287">
    <property type="protein sequence ID" value="PRQ40287"/>
    <property type="gene ID" value="RchiOBHm_Chr4g0434421"/>
</dbReference>
<evidence type="ECO:0008006" key="4">
    <source>
        <dbReference type="Google" id="ProtNLM"/>
    </source>
</evidence>
<dbReference type="AlphaFoldDB" id="A0A2P6R1H6"/>